<dbReference type="Pfam" id="PF00646">
    <property type="entry name" value="F-box"/>
    <property type="match status" value="1"/>
</dbReference>
<dbReference type="InterPro" id="IPR036047">
    <property type="entry name" value="F-box-like_dom_sf"/>
</dbReference>
<dbReference type="AlphaFoldDB" id="A0AAV7IM48"/>
<dbReference type="InterPro" id="IPR001810">
    <property type="entry name" value="F-box_dom"/>
</dbReference>
<evidence type="ECO:0000259" key="1">
    <source>
        <dbReference type="PROSITE" id="PS50181"/>
    </source>
</evidence>
<sequence length="463" mass="54890">MSAIIIPEHVLFRIFKHMDPITLLKHRYVHKYMKDLIEQDFGIWRRLILKTSEITPWKEQLINLRYPYIKRENYNRLTSEEYRELFFEFIKLSRAKNIFCVNKLSVIHPSIKNDHEIHFDICGNYFGYFSRESNYLALFRLDTGEMLIDPVNIFEYANASIANPHGRLLVQQFMMWCPDENRLFCIFVHVREGLVIIDVKQRLRIRTPTLISEMPITRPDGYYTSFELVNNSSGDDIYAQMHIQGSLHIVRLRWATESQNLVAEHVFLFESPFFYLGTTPITNVNNSTITLIYIYPNKKVLYQAKVPETIISPIQISESSRIDIFVTNNDSRNFYIDVHNSQIFTVIDRPRKKLRIALKFENGLIRKKSYRLPLNENDRVAFVKIFINNLFIFTIQGIIRVYRLKNPTHLLHLNFDNPPNLKLILETDINFGNLKFVKIALKNDKFCLICYERRGPIHIIPFQ</sequence>
<accession>A0AAV7IM48</accession>
<dbReference type="EMBL" id="JAHXZJ010001119">
    <property type="protein sequence ID" value="KAH0554653.1"/>
    <property type="molecule type" value="Genomic_DNA"/>
</dbReference>
<evidence type="ECO:0000313" key="3">
    <source>
        <dbReference type="Proteomes" id="UP000826195"/>
    </source>
</evidence>
<organism evidence="2 3">
    <name type="scientific">Cotesia glomerata</name>
    <name type="common">Lepidopteran parasitic wasp</name>
    <name type="synonym">Apanteles glomeratus</name>
    <dbReference type="NCBI Taxonomy" id="32391"/>
    <lineage>
        <taxon>Eukaryota</taxon>
        <taxon>Metazoa</taxon>
        <taxon>Ecdysozoa</taxon>
        <taxon>Arthropoda</taxon>
        <taxon>Hexapoda</taxon>
        <taxon>Insecta</taxon>
        <taxon>Pterygota</taxon>
        <taxon>Neoptera</taxon>
        <taxon>Endopterygota</taxon>
        <taxon>Hymenoptera</taxon>
        <taxon>Apocrita</taxon>
        <taxon>Ichneumonoidea</taxon>
        <taxon>Braconidae</taxon>
        <taxon>Microgastrinae</taxon>
        <taxon>Cotesia</taxon>
    </lineage>
</organism>
<comment type="caution">
    <text evidence="2">The sequence shown here is derived from an EMBL/GenBank/DDBJ whole genome shotgun (WGS) entry which is preliminary data.</text>
</comment>
<keyword evidence="3" id="KW-1185">Reference proteome</keyword>
<evidence type="ECO:0000313" key="2">
    <source>
        <dbReference type="EMBL" id="KAH0554653.1"/>
    </source>
</evidence>
<gene>
    <name evidence="2" type="ORF">KQX54_012099</name>
</gene>
<dbReference type="SUPFAM" id="SSF81383">
    <property type="entry name" value="F-box domain"/>
    <property type="match status" value="1"/>
</dbReference>
<feature type="domain" description="F-box" evidence="1">
    <location>
        <begin position="1"/>
        <end position="47"/>
    </location>
</feature>
<protein>
    <recommendedName>
        <fullName evidence="1">F-box domain-containing protein</fullName>
    </recommendedName>
</protein>
<reference evidence="2 3" key="1">
    <citation type="journal article" date="2021" name="J. Hered.">
        <title>A chromosome-level genome assembly of the parasitoid wasp, Cotesia glomerata (Hymenoptera: Braconidae).</title>
        <authorList>
            <person name="Pinto B.J."/>
            <person name="Weis J.J."/>
            <person name="Gamble T."/>
            <person name="Ode P.J."/>
            <person name="Paul R."/>
            <person name="Zaspel J.M."/>
        </authorList>
    </citation>
    <scope>NUCLEOTIDE SEQUENCE [LARGE SCALE GENOMIC DNA]</scope>
    <source>
        <strain evidence="2">CgM1</strain>
    </source>
</reference>
<dbReference type="PROSITE" id="PS50181">
    <property type="entry name" value="FBOX"/>
    <property type="match status" value="1"/>
</dbReference>
<proteinExistence type="predicted"/>
<dbReference type="Gene3D" id="1.20.1280.50">
    <property type="match status" value="1"/>
</dbReference>
<dbReference type="Proteomes" id="UP000826195">
    <property type="component" value="Unassembled WGS sequence"/>
</dbReference>
<name>A0AAV7IM48_COTGL</name>